<evidence type="ECO:0000313" key="6">
    <source>
        <dbReference type="Proteomes" id="UP001157006"/>
    </source>
</evidence>
<name>A0AAV0Z2K8_VICFA</name>
<comment type="similarity">
    <text evidence="1">Belongs to the PPR family. P subfamily.</text>
</comment>
<feature type="repeat" description="PPR" evidence="3">
    <location>
        <begin position="187"/>
        <end position="221"/>
    </location>
</feature>
<organism evidence="5 6">
    <name type="scientific">Vicia faba</name>
    <name type="common">Broad bean</name>
    <name type="synonym">Faba vulgaris</name>
    <dbReference type="NCBI Taxonomy" id="3906"/>
    <lineage>
        <taxon>Eukaryota</taxon>
        <taxon>Viridiplantae</taxon>
        <taxon>Streptophyta</taxon>
        <taxon>Embryophyta</taxon>
        <taxon>Tracheophyta</taxon>
        <taxon>Spermatophyta</taxon>
        <taxon>Magnoliopsida</taxon>
        <taxon>eudicotyledons</taxon>
        <taxon>Gunneridae</taxon>
        <taxon>Pentapetalae</taxon>
        <taxon>rosids</taxon>
        <taxon>fabids</taxon>
        <taxon>Fabales</taxon>
        <taxon>Fabaceae</taxon>
        <taxon>Papilionoideae</taxon>
        <taxon>50 kb inversion clade</taxon>
        <taxon>NPAAA clade</taxon>
        <taxon>Hologalegina</taxon>
        <taxon>IRL clade</taxon>
        <taxon>Fabeae</taxon>
        <taxon>Vicia</taxon>
    </lineage>
</organism>
<proteinExistence type="inferred from homology"/>
<evidence type="ECO:0000256" key="3">
    <source>
        <dbReference type="PROSITE-ProRule" id="PRU00708"/>
    </source>
</evidence>
<dbReference type="InterPro" id="IPR033443">
    <property type="entry name" value="PROP1-like_PPR_dom"/>
</dbReference>
<keyword evidence="2" id="KW-0677">Repeat</keyword>
<dbReference type="SMART" id="SM00463">
    <property type="entry name" value="SMR"/>
    <property type="match status" value="1"/>
</dbReference>
<sequence length="697" mass="78719">MAHAYPLCSSPSSTFSDFTTRISSPNSFTNPKFPNRKFKTFFSFQPPNSLEAAKHNDPHANSSPLSKSKIWVNPKLLNSNRVWSKTHSAISSLAKLHNSSDPNEREVCEILKGLGDNVKEVDAEHVLHNITNPEIVILAVKYFQKKIEPERHVVLYNVLFKLFREINDFEKAEKVFEEMLQRGVKPDVVTFSTLIRCASVCSLPHKSVELFERMPSFGCEPDHNVSSSMIYVYARTGNVDMALKLYDDAKNEKWPVRAVAFSALIKMYGVLGNYDGCLSVYNDMKALGVRPNVTLYNALLYAMGRAKRAMDAKSVYQEMKKHGFSPNWATYSALLEAYSRGRLSKEALSVYKEMKEKGMSMNKALYYMLLDMCADVGCVDEAVEIFQDMKHSKTCEPDLIAYSSLINMYSCLGKVSEAEAMLNEMISHGLKPNVLVLTMFVHCYGKARRTDDVVNIFNRVWEIGITPDGRFWDSLLNVMTNLPKEELGKITNCIEKANPKLGYIVTCLTEGSEDDGYFIKETSELLSSADGGVKKSLCNHLLDLCVNLGVQDRARDLLDLGLTLKIYSDIQSRTETQWCLNLKKLSVGAAMTAFHVWVDDLSKAFESGEELPQLLGICTVHWRHRRSEKDLASVFESYLKELRAPFHKATKMDGWFITTSQDAKSWLQSRRSTETVADLNSVLVIPTEDLSPLIELL</sequence>
<feature type="repeat" description="PPR" evidence="3">
    <location>
        <begin position="292"/>
        <end position="326"/>
    </location>
</feature>
<feature type="repeat" description="PPR" evidence="3">
    <location>
        <begin position="433"/>
        <end position="467"/>
    </location>
</feature>
<feature type="repeat" description="PPR" evidence="3">
    <location>
        <begin position="152"/>
        <end position="186"/>
    </location>
</feature>
<evidence type="ECO:0000259" key="4">
    <source>
        <dbReference type="SMART" id="SM00463"/>
    </source>
</evidence>
<dbReference type="PANTHER" id="PTHR47447">
    <property type="entry name" value="OS03G0856100 PROTEIN"/>
    <property type="match status" value="1"/>
</dbReference>
<dbReference type="Proteomes" id="UP001157006">
    <property type="component" value="Chromosome 1L"/>
</dbReference>
<evidence type="ECO:0000256" key="1">
    <source>
        <dbReference type="ARBA" id="ARBA00007626"/>
    </source>
</evidence>
<dbReference type="InterPro" id="IPR002625">
    <property type="entry name" value="Smr_dom"/>
</dbReference>
<feature type="repeat" description="PPR" evidence="3">
    <location>
        <begin position="398"/>
        <end position="432"/>
    </location>
</feature>
<dbReference type="PROSITE" id="PS51375">
    <property type="entry name" value="PPR"/>
    <property type="match status" value="7"/>
</dbReference>
<dbReference type="EMBL" id="OX451736">
    <property type="protein sequence ID" value="CAI8590522.1"/>
    <property type="molecule type" value="Genomic_DNA"/>
</dbReference>
<feature type="repeat" description="PPR" evidence="3">
    <location>
        <begin position="257"/>
        <end position="291"/>
    </location>
</feature>
<dbReference type="SUPFAM" id="SSF81901">
    <property type="entry name" value="HCP-like"/>
    <property type="match status" value="1"/>
</dbReference>
<dbReference type="PANTHER" id="PTHR47447:SF10">
    <property type="entry name" value="PENTATRICOPEPTIDE (PPR) REPEAT PROTEIN"/>
    <property type="match status" value="1"/>
</dbReference>
<feature type="domain" description="Smr" evidence="4">
    <location>
        <begin position="577"/>
        <end position="667"/>
    </location>
</feature>
<dbReference type="Pfam" id="PF13041">
    <property type="entry name" value="PPR_2"/>
    <property type="match status" value="2"/>
</dbReference>
<accession>A0AAV0Z2K8</accession>
<dbReference type="GO" id="GO:0003729">
    <property type="term" value="F:mRNA binding"/>
    <property type="evidence" value="ECO:0007669"/>
    <property type="project" value="TreeGrafter"/>
</dbReference>
<dbReference type="GO" id="GO:0009570">
    <property type="term" value="C:chloroplast stroma"/>
    <property type="evidence" value="ECO:0007669"/>
    <property type="project" value="TreeGrafter"/>
</dbReference>
<reference evidence="5 6" key="1">
    <citation type="submission" date="2023-01" db="EMBL/GenBank/DDBJ databases">
        <authorList>
            <person name="Kreplak J."/>
        </authorList>
    </citation>
    <scope>NUCLEOTIDE SEQUENCE [LARGE SCALE GENOMIC DNA]</scope>
</reference>
<dbReference type="GO" id="GO:0042134">
    <property type="term" value="F:rRNA primary transcript binding"/>
    <property type="evidence" value="ECO:0007669"/>
    <property type="project" value="TreeGrafter"/>
</dbReference>
<keyword evidence="6" id="KW-1185">Reference proteome</keyword>
<dbReference type="AlphaFoldDB" id="A0AAV0Z2K8"/>
<gene>
    <name evidence="5" type="ORF">VFH_I444600</name>
</gene>
<dbReference type="Pfam" id="PF17177">
    <property type="entry name" value="PPR_long"/>
    <property type="match status" value="1"/>
</dbReference>
<evidence type="ECO:0000256" key="2">
    <source>
        <dbReference type="ARBA" id="ARBA00022737"/>
    </source>
</evidence>
<dbReference type="NCBIfam" id="TIGR00756">
    <property type="entry name" value="PPR"/>
    <property type="match status" value="8"/>
</dbReference>
<feature type="repeat" description="PPR" evidence="3">
    <location>
        <begin position="327"/>
        <end position="361"/>
    </location>
</feature>
<dbReference type="GO" id="GO:0045727">
    <property type="term" value="P:positive regulation of translation"/>
    <property type="evidence" value="ECO:0007669"/>
    <property type="project" value="TreeGrafter"/>
</dbReference>
<dbReference type="InterPro" id="IPR011990">
    <property type="entry name" value="TPR-like_helical_dom_sf"/>
</dbReference>
<evidence type="ECO:0000313" key="5">
    <source>
        <dbReference type="EMBL" id="CAI8590522.1"/>
    </source>
</evidence>
<dbReference type="InterPro" id="IPR002885">
    <property type="entry name" value="PPR_rpt"/>
</dbReference>
<protein>
    <recommendedName>
        <fullName evidence="4">Smr domain-containing protein</fullName>
    </recommendedName>
</protein>
<dbReference type="Gene3D" id="1.25.40.10">
    <property type="entry name" value="Tetratricopeptide repeat domain"/>
    <property type="match status" value="3"/>
</dbReference>